<feature type="chain" id="PRO_5047074091" evidence="4">
    <location>
        <begin position="24"/>
        <end position="597"/>
    </location>
</feature>
<dbReference type="PIRSF" id="PIRSF002741">
    <property type="entry name" value="MppA"/>
    <property type="match status" value="1"/>
</dbReference>
<evidence type="ECO:0000259" key="5">
    <source>
        <dbReference type="Pfam" id="PF00496"/>
    </source>
</evidence>
<evidence type="ECO:0000313" key="7">
    <source>
        <dbReference type="Proteomes" id="UP000677616"/>
    </source>
</evidence>
<evidence type="ECO:0000256" key="3">
    <source>
        <dbReference type="ARBA" id="ARBA00022729"/>
    </source>
</evidence>
<dbReference type="PROSITE" id="PS51257">
    <property type="entry name" value="PROKAR_LIPOPROTEIN"/>
    <property type="match status" value="1"/>
</dbReference>
<protein>
    <submittedName>
        <fullName evidence="6">Oligopeptide ABC transporter substrate-binding protein</fullName>
    </submittedName>
</protein>
<dbReference type="InterPro" id="IPR039424">
    <property type="entry name" value="SBP_5"/>
</dbReference>
<keyword evidence="2" id="KW-0813">Transport</keyword>
<reference evidence="6 7" key="1">
    <citation type="submission" date="2021-04" db="EMBL/GenBank/DDBJ databases">
        <title>Complete genome sequence of a novel Streptococcus species.</title>
        <authorList>
            <person name="Teng J.L.L."/>
        </authorList>
    </citation>
    <scope>NUCLEOTIDE SEQUENCE [LARGE SCALE GENOMIC DNA]</scope>
    <source>
        <strain evidence="6 7">HKU75</strain>
    </source>
</reference>
<dbReference type="PANTHER" id="PTHR30290">
    <property type="entry name" value="PERIPLASMIC BINDING COMPONENT OF ABC TRANSPORTER"/>
    <property type="match status" value="1"/>
</dbReference>
<keyword evidence="7" id="KW-1185">Reference proteome</keyword>
<dbReference type="Gene3D" id="3.40.190.10">
    <property type="entry name" value="Periplasmic binding protein-like II"/>
    <property type="match status" value="1"/>
</dbReference>
<gene>
    <name evidence="6" type="ORF">INT76_05385</name>
</gene>
<evidence type="ECO:0000256" key="2">
    <source>
        <dbReference type="ARBA" id="ARBA00022448"/>
    </source>
</evidence>
<dbReference type="Pfam" id="PF00496">
    <property type="entry name" value="SBP_bac_5"/>
    <property type="match status" value="1"/>
</dbReference>
<dbReference type="RefSeq" id="WP_212572947.1">
    <property type="nucleotide sequence ID" value="NZ_CP073084.1"/>
</dbReference>
<accession>A0ABX7YNY2</accession>
<evidence type="ECO:0000313" key="6">
    <source>
        <dbReference type="EMBL" id="QUE55296.1"/>
    </source>
</evidence>
<dbReference type="Proteomes" id="UP000677616">
    <property type="component" value="Chromosome"/>
</dbReference>
<evidence type="ECO:0000256" key="1">
    <source>
        <dbReference type="ARBA" id="ARBA00005695"/>
    </source>
</evidence>
<dbReference type="InterPro" id="IPR000914">
    <property type="entry name" value="SBP_5_dom"/>
</dbReference>
<name>A0ABX7YNY2_9STRE</name>
<evidence type="ECO:0000256" key="4">
    <source>
        <dbReference type="SAM" id="SignalP"/>
    </source>
</evidence>
<dbReference type="Gene3D" id="3.90.76.10">
    <property type="entry name" value="Dipeptide-binding Protein, Domain 1"/>
    <property type="match status" value="1"/>
</dbReference>
<dbReference type="SUPFAM" id="SSF53850">
    <property type="entry name" value="Periplasmic binding protein-like II"/>
    <property type="match status" value="1"/>
</dbReference>
<dbReference type="EMBL" id="CP073084">
    <property type="protein sequence ID" value="QUE55296.1"/>
    <property type="molecule type" value="Genomic_DNA"/>
</dbReference>
<dbReference type="CDD" id="cd08510">
    <property type="entry name" value="PBP2_Lactococcal_OppA_like"/>
    <property type="match status" value="1"/>
</dbReference>
<proteinExistence type="inferred from homology"/>
<dbReference type="InterPro" id="IPR030678">
    <property type="entry name" value="Peptide/Ni-bd"/>
</dbReference>
<feature type="domain" description="Solute-binding protein family 5" evidence="5">
    <location>
        <begin position="112"/>
        <end position="499"/>
    </location>
</feature>
<organism evidence="6 7">
    <name type="scientific">Streptococcus oriscaviae</name>
    <dbReference type="NCBI Taxonomy" id="2781599"/>
    <lineage>
        <taxon>Bacteria</taxon>
        <taxon>Bacillati</taxon>
        <taxon>Bacillota</taxon>
        <taxon>Bacilli</taxon>
        <taxon>Lactobacillales</taxon>
        <taxon>Streptococcaceae</taxon>
        <taxon>Streptococcus</taxon>
    </lineage>
</organism>
<dbReference type="PANTHER" id="PTHR30290:SF9">
    <property type="entry name" value="OLIGOPEPTIDE-BINDING PROTEIN APPA"/>
    <property type="match status" value="1"/>
</dbReference>
<keyword evidence="3 4" id="KW-0732">Signal</keyword>
<feature type="signal peptide" evidence="4">
    <location>
        <begin position="1"/>
        <end position="23"/>
    </location>
</feature>
<sequence length="597" mass="65892">MKKKRNWLALAGVTLLSASVLVACGSKSSTSSKAPETTFPAEVTHDGDAISGGQLNYAIVAASTSTGLLIDELTDNNVDSTFGGMVDSSMFGYDGNRKLDDSGLAKVDFDIEGKKLTVTLTGKDYKWSDGEAFTIDDYIFTIKAMADKGYTGVRFDDRFTNIVGMDEFVAGTATDISGLEKVDDYTVVLNVKEMTPSMMYAGGNVPAFVMPEHIYKDIPVADWEASEYSRTAKHVGMGPFKVKDIVSGESVTFVANENYFKGKPKLDSVKMDIVSPDTIVSEMKAGNYDIADMPTDQLDSYKDLSNITVTGSLASVYEYISFNLGTYDETAKKNVMNESAKMNNVNLRQAIAYAIDTKQAGEALYNGLYRPANSLIISFFGDVHDSELPGYTYDPEKAKELLDEAGYKDVDGDGLREDPNGEKLTINFAARKRTEANETLIQQYLTWWKEVGLDVQLYTGRTIEINSFYDMLQANDANIDMYAGGWSTGYDPDPTGLWGPSAMFNFSRFVSDENTALLKAIASVESFDEKTNVENFKKWQQYAYEQAFAIPTFENEELTAVNKRVKYFDNYYGSASKGSVQAWEKVELTADKGVVSE</sequence>
<dbReference type="Gene3D" id="3.10.105.10">
    <property type="entry name" value="Dipeptide-binding Protein, Domain 3"/>
    <property type="match status" value="1"/>
</dbReference>
<comment type="similarity">
    <text evidence="1">Belongs to the bacterial solute-binding protein 5 family.</text>
</comment>